<organism evidence="5 6">
    <name type="scientific">Phytophthora pseudosyringae</name>
    <dbReference type="NCBI Taxonomy" id="221518"/>
    <lineage>
        <taxon>Eukaryota</taxon>
        <taxon>Sar</taxon>
        <taxon>Stramenopiles</taxon>
        <taxon>Oomycota</taxon>
        <taxon>Peronosporomycetes</taxon>
        <taxon>Peronosporales</taxon>
        <taxon>Peronosporaceae</taxon>
        <taxon>Phytophthora</taxon>
    </lineage>
</organism>
<dbReference type="GO" id="GO:0015631">
    <property type="term" value="F:tubulin binding"/>
    <property type="evidence" value="ECO:0007669"/>
    <property type="project" value="TreeGrafter"/>
</dbReference>
<dbReference type="PROSITE" id="PS51221">
    <property type="entry name" value="TTL"/>
    <property type="match status" value="1"/>
</dbReference>
<feature type="compositionally biased region" description="Polar residues" evidence="4">
    <location>
        <begin position="312"/>
        <end position="323"/>
    </location>
</feature>
<feature type="region of interest" description="Disordered" evidence="4">
    <location>
        <begin position="306"/>
        <end position="359"/>
    </location>
</feature>
<dbReference type="GO" id="GO:0005524">
    <property type="term" value="F:ATP binding"/>
    <property type="evidence" value="ECO:0007669"/>
    <property type="project" value="UniProtKB-KW"/>
</dbReference>
<feature type="compositionally biased region" description="Polar residues" evidence="4">
    <location>
        <begin position="439"/>
        <end position="454"/>
    </location>
</feature>
<accession>A0A8T1WC36</accession>
<evidence type="ECO:0000256" key="4">
    <source>
        <dbReference type="SAM" id="MobiDB-lite"/>
    </source>
</evidence>
<dbReference type="InterPro" id="IPR004344">
    <property type="entry name" value="TTL/TTLL_fam"/>
</dbReference>
<feature type="region of interest" description="Disordered" evidence="4">
    <location>
        <begin position="434"/>
        <end position="471"/>
    </location>
</feature>
<dbReference type="GO" id="GO:0070740">
    <property type="term" value="F:tubulin-glutamic acid ligase activity"/>
    <property type="evidence" value="ECO:0007669"/>
    <property type="project" value="TreeGrafter"/>
</dbReference>
<feature type="region of interest" description="Disordered" evidence="4">
    <location>
        <begin position="677"/>
        <end position="697"/>
    </location>
</feature>
<feature type="compositionally biased region" description="Low complexity" evidence="4">
    <location>
        <begin position="331"/>
        <end position="341"/>
    </location>
</feature>
<keyword evidence="6" id="KW-1185">Reference proteome</keyword>
<dbReference type="PANTHER" id="PTHR12241:SF147">
    <property type="entry name" value="TUBULIN POLYGLUTAMYLASE TTLL7"/>
    <property type="match status" value="1"/>
</dbReference>
<comment type="caution">
    <text evidence="5">The sequence shown here is derived from an EMBL/GenBank/DDBJ whole genome shotgun (WGS) entry which is preliminary data.</text>
</comment>
<evidence type="ECO:0000313" key="6">
    <source>
        <dbReference type="Proteomes" id="UP000694044"/>
    </source>
</evidence>
<dbReference type="EMBL" id="JAGDFM010000023">
    <property type="protein sequence ID" value="KAG7391217.1"/>
    <property type="molecule type" value="Genomic_DNA"/>
</dbReference>
<keyword evidence="3" id="KW-0067">ATP-binding</keyword>
<dbReference type="OrthoDB" id="202825at2759"/>
<reference evidence="5" key="1">
    <citation type="submission" date="2021-02" db="EMBL/GenBank/DDBJ databases">
        <authorList>
            <person name="Palmer J.M."/>
        </authorList>
    </citation>
    <scope>NUCLEOTIDE SEQUENCE</scope>
    <source>
        <strain evidence="5">SCRP734</strain>
    </source>
</reference>
<proteinExistence type="predicted"/>
<keyword evidence="2" id="KW-0547">Nucleotide-binding</keyword>
<dbReference type="AlphaFoldDB" id="A0A8T1WC36"/>
<feature type="compositionally biased region" description="Low complexity" evidence="4">
    <location>
        <begin position="348"/>
        <end position="359"/>
    </location>
</feature>
<sequence length="731" mass="82207">MEGKRTSKRKTTRVRINVTLCRYEVVRRVARARGWKLVTDEKPEGKPSVCNLHWIDVPDILPTFKALLPYQKVNHFPGMANLACKSKLARNLERMKKLFPDEYDFVPRTWILPFDQYEFQQNFNSDGESQRTFIVKPDHMCQGRGVFLTRKLAQIPRGDVLVAQQYVARPLLIDGKKFDLRIYVLVTSCSPLQVYIFKDGLVRMCTADYVTPNADNLEQRFMHLTNYAVNKHSNNFEVNKGDGTEGTGSKRSLKWFFAWLKEILPSEKVDAIWDQIGDICLKTILSVQPTLAQEYRSTFAKYVRRSDAVPSSGPQASDTSKGVDNNGARPASAGESISGGSADDDTTEPTATASSSTPPSCSFALLGMDVLIDEQLKPWLLEVNHLPSFGCDSPLDWSVKEPLISQTFDLLNIVANDKERYETEQAHALQRRLYGGTPPSISGQSASSTVVNDNQRSELPPLIPPSPRISTPEVTTEVEKGIQLPLTSDQLREALTKYYSHFNSDRLRHLDKIVSKYADNQDELSRSLQQKYGKRISDFAPRDPATNNAQQQDEEAEQVADEEHLIDFERIYPPPVNSQQSSKYRKMLDAAQQYIDELQLRFSAPLQHRRPETDSNGVVLPPLKGAQKKEQLGRDCFGFSGTDKAQWMTAAADKKPLVVPGPMQVAAAHRLMLGHSSQKLSIKPPTPPEPLPSRSGTPMSYGLQYRERLTTHKNKPTLAVSQVSFCFDGPF</sequence>
<evidence type="ECO:0000256" key="2">
    <source>
        <dbReference type="ARBA" id="ARBA00022741"/>
    </source>
</evidence>
<evidence type="ECO:0000256" key="3">
    <source>
        <dbReference type="ARBA" id="ARBA00022840"/>
    </source>
</evidence>
<evidence type="ECO:0000313" key="5">
    <source>
        <dbReference type="EMBL" id="KAG7391217.1"/>
    </source>
</evidence>
<protein>
    <submittedName>
        <fullName evidence="5">Tubulin polyglutamylase ttll7</fullName>
    </submittedName>
</protein>
<dbReference type="GO" id="GO:0036064">
    <property type="term" value="C:ciliary basal body"/>
    <property type="evidence" value="ECO:0007669"/>
    <property type="project" value="TreeGrafter"/>
</dbReference>
<dbReference type="Pfam" id="PF03133">
    <property type="entry name" value="TTL"/>
    <property type="match status" value="2"/>
</dbReference>
<keyword evidence="1" id="KW-0436">Ligase</keyword>
<gene>
    <name evidence="5" type="primary">TTLL7</name>
    <name evidence="5" type="ORF">PHYPSEUDO_005578</name>
</gene>
<dbReference type="PANTHER" id="PTHR12241">
    <property type="entry name" value="TUBULIN POLYGLUTAMYLASE"/>
    <property type="match status" value="1"/>
</dbReference>
<evidence type="ECO:0000256" key="1">
    <source>
        <dbReference type="ARBA" id="ARBA00022598"/>
    </source>
</evidence>
<dbReference type="Proteomes" id="UP000694044">
    <property type="component" value="Unassembled WGS sequence"/>
</dbReference>
<dbReference type="GO" id="GO:0000226">
    <property type="term" value="P:microtubule cytoskeleton organization"/>
    <property type="evidence" value="ECO:0007669"/>
    <property type="project" value="TreeGrafter"/>
</dbReference>
<name>A0A8T1WC36_9STRA</name>